<feature type="region of interest" description="Knob domain" evidence="7">
    <location>
        <begin position="351"/>
        <end position="448"/>
    </location>
</feature>
<sequence length="448" mass="51769">MQQYSPYPQYSQSLIRNKQGRRNMGSFFMSESLKQDIVHQKQLLYMTLDPNDPRIKNIPPMLNKYHSLYPLDQDGAKENQGKMFGYVTSVYKAICTQDGLPYAIRRIEGFRLSSEYALQAAESWRNLQHPNIVSLKEIFVSKEFGDNTLFFTYDYFPGSETIESKFLSQPNQTSFQPISESVLWSFITQLVSALKTIHSLGLVCRVIHPSKILLTGKNRIRLNGVGIFDVVNYDSPRNLAQFQHEDLLLLGRLILTLACRSAASITAQNLSNSIEYVSNTYSKDLYNLIVYLLTKPVINLPNIDEVVTMISGRLLQENNYLHTYTDDLETELGKEYENGRLFRLVTKLGFINERPLYDMDPRWSETGDRYLIKLFRDYIFHQVYDDGTPVLDFYHVVETLNKLDCGVDEKILLMSRDEQSLLVVSYKDLKKCIELAFSELVSQKSHLN</sequence>
<gene>
    <name evidence="7" type="primary">PAN3</name>
    <name evidence="9" type="ORF">DICPUDRAFT_42055</name>
</gene>
<keyword evidence="10" id="KW-1185">Reference proteome</keyword>
<accession>F1A1A4</accession>
<dbReference type="PROSITE" id="PS50011">
    <property type="entry name" value="PROTEIN_KINASE_DOM"/>
    <property type="match status" value="1"/>
</dbReference>
<dbReference type="Gene3D" id="1.20.5.5160">
    <property type="match status" value="1"/>
</dbReference>
<dbReference type="KEGG" id="dpp:DICPUDRAFT_42055"/>
<proteinExistence type="inferred from homology"/>
<dbReference type="HAMAP" id="MF_03181">
    <property type="entry name" value="PAN3"/>
    <property type="match status" value="1"/>
</dbReference>
<evidence type="ECO:0000313" key="10">
    <source>
        <dbReference type="Proteomes" id="UP000001064"/>
    </source>
</evidence>
<dbReference type="FunFam" id="1.20.5.5160:FF:000002">
    <property type="entry name" value="PAN2-PAN3 deadenylation complex subunit PAN3"/>
    <property type="match status" value="1"/>
</dbReference>
<dbReference type="GO" id="GO:0008143">
    <property type="term" value="F:poly(A) binding"/>
    <property type="evidence" value="ECO:0000318"/>
    <property type="project" value="GO_Central"/>
</dbReference>
<dbReference type="FunCoup" id="F1A1A4">
    <property type="interactions" value="264"/>
</dbReference>
<dbReference type="EMBL" id="GL871366">
    <property type="protein sequence ID" value="EGC30020.1"/>
    <property type="molecule type" value="Genomic_DNA"/>
</dbReference>
<evidence type="ECO:0000256" key="3">
    <source>
        <dbReference type="ARBA" id="ARBA00022664"/>
    </source>
</evidence>
<keyword evidence="6 7" id="KW-0175">Coiled coil</keyword>
<feature type="domain" description="Protein kinase" evidence="8">
    <location>
        <begin position="76"/>
        <end position="325"/>
    </location>
</feature>
<dbReference type="RefSeq" id="XP_003293447.1">
    <property type="nucleotide sequence ID" value="XM_003293399.1"/>
</dbReference>
<dbReference type="VEuPathDB" id="AmoebaDB:DICPUDRAFT_42055"/>
<dbReference type="Pfam" id="PF18101">
    <property type="entry name" value="Pan3_CK"/>
    <property type="match status" value="1"/>
</dbReference>
<dbReference type="OrthoDB" id="204958at2759"/>
<dbReference type="GeneID" id="10511370"/>
<dbReference type="GO" id="GO:0031251">
    <property type="term" value="C:PAN complex"/>
    <property type="evidence" value="ECO:0000318"/>
    <property type="project" value="GO_Central"/>
</dbReference>
<dbReference type="InterPro" id="IPR000719">
    <property type="entry name" value="Prot_kinase_dom"/>
</dbReference>
<dbReference type="GO" id="GO:0006397">
    <property type="term" value="P:mRNA processing"/>
    <property type="evidence" value="ECO:0007669"/>
    <property type="project" value="UniProtKB-KW"/>
</dbReference>
<evidence type="ECO:0000256" key="1">
    <source>
        <dbReference type="ARBA" id="ARBA00004496"/>
    </source>
</evidence>
<dbReference type="GO" id="GO:0000932">
    <property type="term" value="C:P-body"/>
    <property type="evidence" value="ECO:0000318"/>
    <property type="project" value="GO_Central"/>
</dbReference>
<dbReference type="Gene3D" id="1.10.287.3700">
    <property type="match status" value="1"/>
</dbReference>
<comment type="subcellular location">
    <subcellularLocation>
        <location evidence="1 7">Cytoplasm</location>
    </subcellularLocation>
</comment>
<name>F1A1A4_DICPU</name>
<dbReference type="OMA" id="YVFHSVD"/>
<evidence type="ECO:0000256" key="6">
    <source>
        <dbReference type="ARBA" id="ARBA00023054"/>
    </source>
</evidence>
<feature type="coiled-coil region" evidence="7">
    <location>
        <begin position="312"/>
        <end position="350"/>
    </location>
</feature>
<feature type="binding site" evidence="7">
    <location>
        <position position="105"/>
    </location>
    <ligand>
        <name>ATP</name>
        <dbReference type="ChEBI" id="CHEBI:30616"/>
    </ligand>
</feature>
<keyword evidence="3 7" id="KW-0507">mRNA processing</keyword>
<dbReference type="InterPro" id="IPR011009">
    <property type="entry name" value="Kinase-like_dom_sf"/>
</dbReference>
<evidence type="ECO:0000313" key="9">
    <source>
        <dbReference type="EMBL" id="EGC30020.1"/>
    </source>
</evidence>
<evidence type="ECO:0000256" key="2">
    <source>
        <dbReference type="ARBA" id="ARBA00022490"/>
    </source>
</evidence>
<dbReference type="PANTHER" id="PTHR12272:SF11">
    <property type="entry name" value="PAN2-PAN3 DEADENYLATION COMPLEX SUBUNIT PAN3"/>
    <property type="match status" value="1"/>
</dbReference>
<dbReference type="InParanoid" id="F1A1A4"/>
<dbReference type="GO" id="GO:0005524">
    <property type="term" value="F:ATP binding"/>
    <property type="evidence" value="ECO:0007669"/>
    <property type="project" value="UniProtKB-UniRule"/>
</dbReference>
<evidence type="ECO:0000256" key="4">
    <source>
        <dbReference type="ARBA" id="ARBA00022741"/>
    </source>
</evidence>
<dbReference type="GO" id="GO:0004672">
    <property type="term" value="F:protein kinase activity"/>
    <property type="evidence" value="ECO:0007669"/>
    <property type="project" value="InterPro"/>
</dbReference>
<protein>
    <recommendedName>
        <fullName evidence="7">PAN2-PAN3 deadenylation complex subunit PAN3</fullName>
    </recommendedName>
    <alternativeName>
        <fullName evidence="7">PAB1P-dependent poly(A)-specific ribonuclease</fullName>
    </alternativeName>
    <alternativeName>
        <fullName evidence="7">Poly(A)-nuclease deadenylation complex subunit 3</fullName>
        <shortName evidence="7">PAN deadenylation complex subunit 3</shortName>
    </alternativeName>
</protein>
<comment type="similarity">
    <text evidence="7">Belongs to the protein kinase superfamily. PAN3 family.</text>
</comment>
<keyword evidence="5 7" id="KW-0067">ATP-binding</keyword>
<dbReference type="FunFam" id="1.10.287.3700:FF:000001">
    <property type="entry name" value="PAN2-PAN3 deadenylation complex subunit PAN3"/>
    <property type="match status" value="1"/>
</dbReference>
<dbReference type="SUPFAM" id="SSF56112">
    <property type="entry name" value="Protein kinase-like (PK-like)"/>
    <property type="match status" value="1"/>
</dbReference>
<dbReference type="FunFam" id="1.10.510.10:FF:002720">
    <property type="entry name" value="PAN2-PAN3 deadenylation complex subunit PAN3"/>
    <property type="match status" value="1"/>
</dbReference>
<evidence type="ECO:0000259" key="8">
    <source>
        <dbReference type="PROSITE" id="PS50011"/>
    </source>
</evidence>
<dbReference type="STRING" id="5786.F1A1A4"/>
<comment type="function">
    <text evidence="7">Regulatory subunit of the poly(A)-nuclease (PAN) deadenylation complex, one of two cytoplasmic mRNA deadenylases involved in mRNA turnover. PAN specifically shortens poly(A) tails of RNA and the activity is stimulated by poly(A)-binding protein (PABP). PAN deadenylation is followed by rapid degradation of the shortened mRNA tails by the CCR4-NOT complex. Deadenylated mRNAs are then degraded by two alternative mechanisms, namely exosome-mediated 3'-5' exonucleolytic degradation, or deadenlyation-dependent mRNA decaping and subsequent 5'-3' exonucleolytic degradation by XRN1. PAN3 acts as a positive regulator for PAN activity, recruiting the catalytic subunit PAN2 to mRNA via its interaction with RNA and PABP.</text>
</comment>
<keyword evidence="2 7" id="KW-0963">Cytoplasm</keyword>
<comment type="domain">
    <text evidence="7">The pseudokinase domain, the coiled-coil (CC), and C-terminal knob domain (CK) form a structural unit (PKC) that forms an extensive high-affinity interaction surface for PAN2.</text>
</comment>
<comment type="domain">
    <text evidence="7">Contains a pseudokinase domain. The protein kinase domain is predicted to be catalytically inactive because some of the residues important for catalytic activity are substituted and it lacks the equivalent of the binding site for a peptide substrate. However, it has retained an ATP-binding site and ATP-binding is required for mRNA degradation, stimulating the activity of the PAN2 nuclease in vitro. The nucleotide-binding site is juxtaposed to the RNase active site of PAN2 in the complex and may actually bind nucleosides of a poly(A) RNA rather than ATP, feeding the poly(A)-tail to the active site of the deadenylase and thus increasing the efficiency with which this distributive enzyme degrades oligo(A) RNAs.</text>
</comment>
<comment type="caution">
    <text evidence="7">Lacks conserved residue(s) required for the propagation of feature annotation.</text>
</comment>
<feature type="binding site" evidence="7">
    <location>
        <begin position="210"/>
        <end position="211"/>
    </location>
    <ligand>
        <name>ATP</name>
        <dbReference type="ChEBI" id="CHEBI:30616"/>
    </ligand>
</feature>
<organism evidence="9 10">
    <name type="scientific">Dictyostelium purpureum</name>
    <name type="common">Slime mold</name>
    <dbReference type="NCBI Taxonomy" id="5786"/>
    <lineage>
        <taxon>Eukaryota</taxon>
        <taxon>Amoebozoa</taxon>
        <taxon>Evosea</taxon>
        <taxon>Eumycetozoa</taxon>
        <taxon>Dictyostelia</taxon>
        <taxon>Dictyosteliales</taxon>
        <taxon>Dictyosteliaceae</taxon>
        <taxon>Dictyostelium</taxon>
    </lineage>
</organism>
<dbReference type="GO" id="GO:0000289">
    <property type="term" value="P:nuclear-transcribed mRNA poly(A) tail shortening"/>
    <property type="evidence" value="ECO:0000318"/>
    <property type="project" value="GO_Central"/>
</dbReference>
<dbReference type="Gene3D" id="1.10.510.10">
    <property type="entry name" value="Transferase(Phosphotransferase) domain 1"/>
    <property type="match status" value="1"/>
</dbReference>
<dbReference type="Pfam" id="PF00069">
    <property type="entry name" value="Pkinase"/>
    <property type="match status" value="1"/>
</dbReference>
<feature type="binding site" evidence="7">
    <location>
        <begin position="154"/>
        <end position="161"/>
    </location>
    <ligand>
        <name>ATP</name>
        <dbReference type="ChEBI" id="CHEBI:30616"/>
    </ligand>
</feature>
<dbReference type="SMART" id="SM00220">
    <property type="entry name" value="S_TKc"/>
    <property type="match status" value="1"/>
</dbReference>
<dbReference type="InterPro" id="IPR041332">
    <property type="entry name" value="Pan3_CK"/>
</dbReference>
<evidence type="ECO:0000256" key="5">
    <source>
        <dbReference type="ARBA" id="ARBA00022840"/>
    </source>
</evidence>
<dbReference type="Proteomes" id="UP000001064">
    <property type="component" value="Unassembled WGS sequence"/>
</dbReference>
<dbReference type="InterPro" id="IPR030844">
    <property type="entry name" value="PAN3"/>
</dbReference>
<dbReference type="PANTHER" id="PTHR12272">
    <property type="entry name" value="DEADENYLATION COMPLEX SUBUNIT PAN3"/>
    <property type="match status" value="1"/>
</dbReference>
<comment type="domain">
    <text evidence="7">The N-terminal zinc finger binds to poly(A) RNA.</text>
</comment>
<dbReference type="eggNOG" id="KOG3741">
    <property type="taxonomic scope" value="Eukaryota"/>
</dbReference>
<reference evidence="10" key="1">
    <citation type="journal article" date="2011" name="Genome Biol.">
        <title>Comparative genomics of the social amoebae Dictyostelium discoideum and Dictyostelium purpureum.</title>
        <authorList>
            <consortium name="US DOE Joint Genome Institute (JGI-PGF)"/>
            <person name="Sucgang R."/>
            <person name="Kuo A."/>
            <person name="Tian X."/>
            <person name="Salerno W."/>
            <person name="Parikh A."/>
            <person name="Feasley C.L."/>
            <person name="Dalin E."/>
            <person name="Tu H."/>
            <person name="Huang E."/>
            <person name="Barry K."/>
            <person name="Lindquist E."/>
            <person name="Shapiro H."/>
            <person name="Bruce D."/>
            <person name="Schmutz J."/>
            <person name="Salamov A."/>
            <person name="Fey P."/>
            <person name="Gaudet P."/>
            <person name="Anjard C."/>
            <person name="Babu M.M."/>
            <person name="Basu S."/>
            <person name="Bushmanova Y."/>
            <person name="van der Wel H."/>
            <person name="Katoh-Kurasawa M."/>
            <person name="Dinh C."/>
            <person name="Coutinho P.M."/>
            <person name="Saito T."/>
            <person name="Elias M."/>
            <person name="Schaap P."/>
            <person name="Kay R.R."/>
            <person name="Henrissat B."/>
            <person name="Eichinger L."/>
            <person name="Rivero F."/>
            <person name="Putnam N.H."/>
            <person name="West C.M."/>
            <person name="Loomis W.F."/>
            <person name="Chisholm R.L."/>
            <person name="Shaulsky G."/>
            <person name="Strassmann J.E."/>
            <person name="Queller D.C."/>
            <person name="Kuspa A."/>
            <person name="Grigoriev I.V."/>
        </authorList>
    </citation>
    <scope>NUCLEOTIDE SEQUENCE [LARGE SCALE GENOMIC DNA]</scope>
    <source>
        <strain evidence="10">QSDP1</strain>
    </source>
</reference>
<dbReference type="AlphaFoldDB" id="F1A1A4"/>
<evidence type="ECO:0000256" key="7">
    <source>
        <dbReference type="HAMAP-Rule" id="MF_03181"/>
    </source>
</evidence>
<comment type="subunit">
    <text evidence="7">Homodimer. Forms a heterotrimer with a catalytic subunit PAN2 to form the poly(A)-nuclease (PAN) deadenylation complex. Interacts (via PAM-2 motif) with poly(A)-binding protein (via PABC domain), conferring substrate specificity of the enzyme complex.</text>
</comment>
<keyword evidence="4 7" id="KW-0547">Nucleotide-binding</keyword>